<reference evidence="3" key="2">
    <citation type="submission" date="2015-01" db="EMBL/GenBank/DDBJ databases">
        <title>Evolutionary Origins and Diversification of the Mycorrhizal Mutualists.</title>
        <authorList>
            <consortium name="DOE Joint Genome Institute"/>
            <consortium name="Mycorrhizal Genomics Consortium"/>
            <person name="Kohler A."/>
            <person name="Kuo A."/>
            <person name="Nagy L.G."/>
            <person name="Floudas D."/>
            <person name="Copeland A."/>
            <person name="Barry K.W."/>
            <person name="Cichocki N."/>
            <person name="Veneault-Fourrey C."/>
            <person name="LaButti K."/>
            <person name="Lindquist E.A."/>
            <person name="Lipzen A."/>
            <person name="Lundell T."/>
            <person name="Morin E."/>
            <person name="Murat C."/>
            <person name="Riley R."/>
            <person name="Ohm R."/>
            <person name="Sun H."/>
            <person name="Tunlid A."/>
            <person name="Henrissat B."/>
            <person name="Grigoriev I.V."/>
            <person name="Hibbett D.S."/>
            <person name="Martin F."/>
        </authorList>
    </citation>
    <scope>NUCLEOTIDE SEQUENCE [LARGE SCALE GENOMIC DNA]</scope>
    <source>
        <strain evidence="3">UH-Slu-Lm8-n1</strain>
    </source>
</reference>
<reference evidence="2 3" key="1">
    <citation type="submission" date="2014-04" db="EMBL/GenBank/DDBJ databases">
        <authorList>
            <consortium name="DOE Joint Genome Institute"/>
            <person name="Kuo A."/>
            <person name="Ruytinx J."/>
            <person name="Rineau F."/>
            <person name="Colpaert J."/>
            <person name="Kohler A."/>
            <person name="Nagy L.G."/>
            <person name="Floudas D."/>
            <person name="Copeland A."/>
            <person name="Barry K.W."/>
            <person name="Cichocki N."/>
            <person name="Veneault-Fourrey C."/>
            <person name="LaButti K."/>
            <person name="Lindquist E.A."/>
            <person name="Lipzen A."/>
            <person name="Lundell T."/>
            <person name="Morin E."/>
            <person name="Murat C."/>
            <person name="Sun H."/>
            <person name="Tunlid A."/>
            <person name="Henrissat B."/>
            <person name="Grigoriev I.V."/>
            <person name="Hibbett D.S."/>
            <person name="Martin F."/>
            <person name="Nordberg H.P."/>
            <person name="Cantor M.N."/>
            <person name="Hua S.X."/>
        </authorList>
    </citation>
    <scope>NUCLEOTIDE SEQUENCE [LARGE SCALE GENOMIC DNA]</scope>
    <source>
        <strain evidence="2 3">UH-Slu-Lm8-n1</strain>
    </source>
</reference>
<dbReference type="Pfam" id="PF17921">
    <property type="entry name" value="Integrase_H2C2"/>
    <property type="match status" value="1"/>
</dbReference>
<dbReference type="EMBL" id="KN836736">
    <property type="protein sequence ID" value="KIK31694.1"/>
    <property type="molecule type" value="Genomic_DNA"/>
</dbReference>
<accession>A0A0D0A0I0</accession>
<dbReference type="InParanoid" id="A0A0D0A0I0"/>
<dbReference type="STRING" id="930992.A0A0D0A0I0"/>
<dbReference type="Proteomes" id="UP000054485">
    <property type="component" value="Unassembled WGS sequence"/>
</dbReference>
<sequence length="62" mass="7453">RFWWPYIIDDIKWYARTCHECQVRQTRKLHIPPIVPIPGGLFRRAHIDTMKMPKAGGFKYLV</sequence>
<feature type="domain" description="Integrase zinc-binding" evidence="1">
    <location>
        <begin position="1"/>
        <end position="26"/>
    </location>
</feature>
<organism evidence="2 3">
    <name type="scientific">Suillus luteus UH-Slu-Lm8-n1</name>
    <dbReference type="NCBI Taxonomy" id="930992"/>
    <lineage>
        <taxon>Eukaryota</taxon>
        <taxon>Fungi</taxon>
        <taxon>Dikarya</taxon>
        <taxon>Basidiomycota</taxon>
        <taxon>Agaricomycotina</taxon>
        <taxon>Agaricomycetes</taxon>
        <taxon>Agaricomycetidae</taxon>
        <taxon>Boletales</taxon>
        <taxon>Suillineae</taxon>
        <taxon>Suillaceae</taxon>
        <taxon>Suillus</taxon>
    </lineage>
</organism>
<evidence type="ECO:0000313" key="2">
    <source>
        <dbReference type="EMBL" id="KIK31694.1"/>
    </source>
</evidence>
<dbReference type="OrthoDB" id="2673428at2759"/>
<protein>
    <recommendedName>
        <fullName evidence="1">Integrase zinc-binding domain-containing protein</fullName>
    </recommendedName>
</protein>
<dbReference type="InterPro" id="IPR041588">
    <property type="entry name" value="Integrase_H2C2"/>
</dbReference>
<evidence type="ECO:0000313" key="3">
    <source>
        <dbReference type="Proteomes" id="UP000054485"/>
    </source>
</evidence>
<evidence type="ECO:0000259" key="1">
    <source>
        <dbReference type="Pfam" id="PF17921"/>
    </source>
</evidence>
<feature type="non-terminal residue" evidence="2">
    <location>
        <position position="1"/>
    </location>
</feature>
<gene>
    <name evidence="2" type="ORF">CY34DRAFT_32551</name>
</gene>
<dbReference type="HOGENOM" id="CLU_2910593_0_0_1"/>
<dbReference type="AlphaFoldDB" id="A0A0D0A0I0"/>
<proteinExistence type="predicted"/>
<name>A0A0D0A0I0_9AGAM</name>
<keyword evidence="3" id="KW-1185">Reference proteome</keyword>
<feature type="non-terminal residue" evidence="2">
    <location>
        <position position="62"/>
    </location>
</feature>